<dbReference type="STRING" id="41427.A0A182J5W0"/>
<dbReference type="FunFam" id="3.40.50.1440:FF:000011">
    <property type="entry name" value="Tubulin alpha chain"/>
    <property type="match status" value="1"/>
</dbReference>
<dbReference type="InterPro" id="IPR023123">
    <property type="entry name" value="Tubulin_C"/>
</dbReference>
<evidence type="ECO:0000256" key="7">
    <source>
        <dbReference type="ARBA" id="ARBA00022723"/>
    </source>
</evidence>
<evidence type="ECO:0000256" key="13">
    <source>
        <dbReference type="ARBA" id="ARBA00034296"/>
    </source>
</evidence>
<dbReference type="InterPro" id="IPR008280">
    <property type="entry name" value="Tub_FtsZ_C"/>
</dbReference>
<dbReference type="InterPro" id="IPR037103">
    <property type="entry name" value="Tubulin/FtsZ-like_C"/>
</dbReference>
<evidence type="ECO:0000256" key="8">
    <source>
        <dbReference type="ARBA" id="ARBA00022741"/>
    </source>
</evidence>
<evidence type="ECO:0000256" key="2">
    <source>
        <dbReference type="ARBA" id="ARBA00004245"/>
    </source>
</evidence>
<accession>A0A182J5W0</accession>
<dbReference type="SUPFAM" id="SSF55307">
    <property type="entry name" value="Tubulin C-terminal domain-like"/>
    <property type="match status" value="1"/>
</dbReference>
<keyword evidence="10" id="KW-0460">Magnesium</keyword>
<evidence type="ECO:0000256" key="5">
    <source>
        <dbReference type="ARBA" id="ARBA00022490"/>
    </source>
</evidence>
<reference evidence="18" key="1">
    <citation type="submission" date="2022-08" db="UniProtKB">
        <authorList>
            <consortium name="EnsemblMetazoa"/>
        </authorList>
    </citation>
    <scope>IDENTIFICATION</scope>
    <source>
        <strain evidence="18">EBRO</strain>
    </source>
</reference>
<dbReference type="SMART" id="SM00865">
    <property type="entry name" value="Tubulin_C"/>
    <property type="match status" value="1"/>
</dbReference>
<dbReference type="InterPro" id="IPR000217">
    <property type="entry name" value="Tubulin"/>
</dbReference>
<dbReference type="GO" id="GO:0007017">
    <property type="term" value="P:microtubule-based process"/>
    <property type="evidence" value="ECO:0007669"/>
    <property type="project" value="InterPro"/>
</dbReference>
<dbReference type="InterPro" id="IPR002452">
    <property type="entry name" value="Alpha_tubulin"/>
</dbReference>
<keyword evidence="9" id="KW-0378">Hydrolase</keyword>
<evidence type="ECO:0000256" key="3">
    <source>
        <dbReference type="ARBA" id="ARBA00009636"/>
    </source>
</evidence>
<dbReference type="GO" id="GO:0016787">
    <property type="term" value="F:hydrolase activity"/>
    <property type="evidence" value="ECO:0007669"/>
    <property type="project" value="UniProtKB-KW"/>
</dbReference>
<protein>
    <recommendedName>
        <fullName evidence="15">Tubulin alpha chain</fullName>
    </recommendedName>
</protein>
<comment type="cofactor">
    <cofactor evidence="1">
        <name>Mg(2+)</name>
        <dbReference type="ChEBI" id="CHEBI:18420"/>
    </cofactor>
</comment>
<evidence type="ECO:0000256" key="10">
    <source>
        <dbReference type="ARBA" id="ARBA00022842"/>
    </source>
</evidence>
<dbReference type="GO" id="GO:0005525">
    <property type="term" value="F:GTP binding"/>
    <property type="evidence" value="ECO:0007669"/>
    <property type="project" value="UniProtKB-UniRule"/>
</dbReference>
<comment type="function">
    <text evidence="13 15">Tubulin is the major constituent of microtubules, a cylinder consisting of laterally associated linear protofilaments composed of alpha- and beta-tubulin heterodimers. Microtubules grow by the addition of GTP-tubulin dimers to the microtubule end, where a stabilizing cap forms. Below the cap, tubulin dimers are in GDP-bound state, owing to GTPase activity of alpha-tubulin.</text>
</comment>
<dbReference type="PRINTS" id="PR01161">
    <property type="entry name" value="TUBULIN"/>
</dbReference>
<evidence type="ECO:0000256" key="11">
    <source>
        <dbReference type="ARBA" id="ARBA00023134"/>
    </source>
</evidence>
<keyword evidence="8 15" id="KW-0547">Nucleotide-binding</keyword>
<evidence type="ECO:0000256" key="12">
    <source>
        <dbReference type="ARBA" id="ARBA00023212"/>
    </source>
</evidence>
<comment type="catalytic activity">
    <reaction evidence="14">
        <text>GTP + H2O = GDP + phosphate + H(+)</text>
        <dbReference type="Rhea" id="RHEA:19669"/>
        <dbReference type="ChEBI" id="CHEBI:15377"/>
        <dbReference type="ChEBI" id="CHEBI:15378"/>
        <dbReference type="ChEBI" id="CHEBI:37565"/>
        <dbReference type="ChEBI" id="CHEBI:43474"/>
        <dbReference type="ChEBI" id="CHEBI:58189"/>
    </reaction>
    <physiologicalReaction direction="left-to-right" evidence="14">
        <dbReference type="Rhea" id="RHEA:19670"/>
    </physiologicalReaction>
</comment>
<dbReference type="AlphaFoldDB" id="A0A182J5W0"/>
<dbReference type="InterPro" id="IPR036525">
    <property type="entry name" value="Tubulin/FtsZ_GTPase_sf"/>
</dbReference>
<dbReference type="Pfam" id="PF00091">
    <property type="entry name" value="Tubulin"/>
    <property type="match status" value="1"/>
</dbReference>
<dbReference type="SMART" id="SM00864">
    <property type="entry name" value="Tubulin"/>
    <property type="match status" value="1"/>
</dbReference>
<comment type="similarity">
    <text evidence="3 15">Belongs to the tubulin family.</text>
</comment>
<dbReference type="GO" id="GO:0046872">
    <property type="term" value="F:metal ion binding"/>
    <property type="evidence" value="ECO:0007669"/>
    <property type="project" value="UniProtKB-KW"/>
</dbReference>
<keyword evidence="5" id="KW-0963">Cytoplasm</keyword>
<proteinExistence type="inferred from homology"/>
<keyword evidence="7" id="KW-0479">Metal-binding</keyword>
<feature type="domain" description="Tubulin/FtsZ GTPase" evidence="16">
    <location>
        <begin position="67"/>
        <end position="264"/>
    </location>
</feature>
<keyword evidence="12" id="KW-0206">Cytoskeleton</keyword>
<evidence type="ECO:0000259" key="17">
    <source>
        <dbReference type="SMART" id="SM00865"/>
    </source>
</evidence>
<dbReference type="Gene3D" id="1.10.287.600">
    <property type="entry name" value="Helix hairpin bin"/>
    <property type="match status" value="1"/>
</dbReference>
<dbReference type="SUPFAM" id="SSF52490">
    <property type="entry name" value="Tubulin nucleotide-binding domain-like"/>
    <property type="match status" value="1"/>
</dbReference>
<dbReference type="GO" id="GO:0005200">
    <property type="term" value="F:structural constituent of cytoskeleton"/>
    <property type="evidence" value="ECO:0007669"/>
    <property type="project" value="InterPro"/>
</dbReference>
<sequence>LLRFERRGRIHERREGTEMAKSREILQLHVGQAGVQMASACWELFCLEHGIYANGEFCDCSKADADCSAFFSCDRVGRCVPRVLLLDLEPSVVDEVRIGAYRELFHPGTLLTGSEDAASNFARGHYRLGQTLIEPAMDRVRRLAEGCCSLQGFMMFHSVGGGTGAGLGTLLLERLGEEFGKAARIEFNIFPSPRISPVIVEPYNAILASHAAMEHSDCTFVLDNEALYEVCDRSLHVPEPTYTNLNRLVAQAVSCITASLRFTGAINVDLLEFQTNLVPFPRIHYPLVTYAPMVTGHLERQTTAQLTQQCFEPANQLVQCDPRTGRYMSCCLLYRGDVSPVDINRALQELRRSRSVGFVDWCPTGFKIGINYQPPIAVPGADLARTDQALCVLTNNTAIKTAWSRVAGKYQRLYDRRAFLHHYLDEGIEELDLGEAFENIRTLISDYEEIEK</sequence>
<evidence type="ECO:0000256" key="9">
    <source>
        <dbReference type="ARBA" id="ARBA00022801"/>
    </source>
</evidence>
<evidence type="ECO:0000256" key="1">
    <source>
        <dbReference type="ARBA" id="ARBA00001946"/>
    </source>
</evidence>
<evidence type="ECO:0000256" key="6">
    <source>
        <dbReference type="ARBA" id="ARBA00022701"/>
    </source>
</evidence>
<dbReference type="InterPro" id="IPR018316">
    <property type="entry name" value="Tubulin/FtsZ_2-layer-sand-dom"/>
</dbReference>
<dbReference type="InterPro" id="IPR017975">
    <property type="entry name" value="Tubulin_CS"/>
</dbReference>
<dbReference type="PRINTS" id="PR01162">
    <property type="entry name" value="ALPHATUBULIN"/>
</dbReference>
<feature type="domain" description="Tubulin/FtsZ 2-layer sandwich" evidence="17">
    <location>
        <begin position="266"/>
        <end position="408"/>
    </location>
</feature>
<dbReference type="PANTHER" id="PTHR11588">
    <property type="entry name" value="TUBULIN"/>
    <property type="match status" value="1"/>
</dbReference>
<dbReference type="Gene3D" id="3.30.1330.20">
    <property type="entry name" value="Tubulin/FtsZ, C-terminal domain"/>
    <property type="match status" value="1"/>
</dbReference>
<evidence type="ECO:0000256" key="4">
    <source>
        <dbReference type="ARBA" id="ARBA00011747"/>
    </source>
</evidence>
<dbReference type="EnsemblMetazoa" id="AATE011946-RA">
    <property type="protein sequence ID" value="AATE011946-PA.1"/>
    <property type="gene ID" value="AATE011946"/>
</dbReference>
<keyword evidence="6 15" id="KW-0493">Microtubule</keyword>
<dbReference type="CDD" id="cd02186">
    <property type="entry name" value="alpha_tubulin"/>
    <property type="match status" value="1"/>
</dbReference>
<name>A0A182J5W0_ANOAO</name>
<keyword evidence="11 15" id="KW-0342">GTP-binding</keyword>
<dbReference type="Pfam" id="PF03953">
    <property type="entry name" value="Tubulin_C"/>
    <property type="match status" value="1"/>
</dbReference>
<dbReference type="PROSITE" id="PS00227">
    <property type="entry name" value="TUBULIN"/>
    <property type="match status" value="1"/>
</dbReference>
<comment type="subcellular location">
    <subcellularLocation>
        <location evidence="2">Cytoplasm</location>
        <location evidence="2">Cytoskeleton</location>
    </subcellularLocation>
</comment>
<evidence type="ECO:0000313" key="18">
    <source>
        <dbReference type="EnsemblMetazoa" id="AATE011946-PA.1"/>
    </source>
</evidence>
<dbReference type="InterPro" id="IPR003008">
    <property type="entry name" value="Tubulin_FtsZ_GTPase"/>
</dbReference>
<dbReference type="VEuPathDB" id="VectorBase:AATE011946"/>
<comment type="subunit">
    <text evidence="4 15">Dimer of alpha and beta chains. A typical microtubule is a hollow water-filled tube with an outer diameter of 25 nm and an inner diameter of 15 nM. Alpha-beta heterodimers associate head-to-tail to form protofilaments running lengthwise along the microtubule wall with the beta-tubulin subunit facing the microtubule plus end conferring a structural polarity. Microtubules usually have 13 protofilaments but different protofilament numbers can be found in some organisms and specialized cells.</text>
</comment>
<evidence type="ECO:0000259" key="16">
    <source>
        <dbReference type="SMART" id="SM00864"/>
    </source>
</evidence>
<evidence type="ECO:0000256" key="15">
    <source>
        <dbReference type="RuleBase" id="RU000352"/>
    </source>
</evidence>
<evidence type="ECO:0000256" key="14">
    <source>
        <dbReference type="ARBA" id="ARBA00049117"/>
    </source>
</evidence>
<dbReference type="Gene3D" id="3.40.50.1440">
    <property type="entry name" value="Tubulin/FtsZ, GTPase domain"/>
    <property type="match status" value="1"/>
</dbReference>
<dbReference type="GO" id="GO:0005874">
    <property type="term" value="C:microtubule"/>
    <property type="evidence" value="ECO:0007669"/>
    <property type="project" value="UniProtKB-KW"/>
</dbReference>
<organism evidence="18">
    <name type="scientific">Anopheles atroparvus</name>
    <name type="common">European mosquito</name>
    <dbReference type="NCBI Taxonomy" id="41427"/>
    <lineage>
        <taxon>Eukaryota</taxon>
        <taxon>Metazoa</taxon>
        <taxon>Ecdysozoa</taxon>
        <taxon>Arthropoda</taxon>
        <taxon>Hexapoda</taxon>
        <taxon>Insecta</taxon>
        <taxon>Pterygota</taxon>
        <taxon>Neoptera</taxon>
        <taxon>Endopterygota</taxon>
        <taxon>Diptera</taxon>
        <taxon>Nematocera</taxon>
        <taxon>Culicoidea</taxon>
        <taxon>Culicidae</taxon>
        <taxon>Anophelinae</taxon>
        <taxon>Anopheles</taxon>
    </lineage>
</organism>